<dbReference type="EMBL" id="CAWUON010000006">
    <property type="protein sequence ID" value="CAK7264267.1"/>
    <property type="molecule type" value="Genomic_DNA"/>
</dbReference>
<dbReference type="PANTHER" id="PTHR43180:SF66">
    <property type="entry name" value="SHORT-CHAIN DEHYDROGENASE_REDUCTASE FAMILY PROTEIN"/>
    <property type="match status" value="1"/>
</dbReference>
<proteinExistence type="inferred from homology"/>
<dbReference type="InterPro" id="IPR002347">
    <property type="entry name" value="SDR_fam"/>
</dbReference>
<dbReference type="PRINTS" id="PR00080">
    <property type="entry name" value="SDRFAMILY"/>
</dbReference>
<comment type="similarity">
    <text evidence="1">Belongs to the short-chain dehydrogenases/reductases (SDR) family.</text>
</comment>
<keyword evidence="5" id="KW-1185">Reference proteome</keyword>
<dbReference type="Pfam" id="PF13561">
    <property type="entry name" value="adh_short_C2"/>
    <property type="match status" value="1"/>
</dbReference>
<evidence type="ECO:0000256" key="1">
    <source>
        <dbReference type="ARBA" id="ARBA00006484"/>
    </source>
</evidence>
<comment type="caution">
    <text evidence="4">The sequence shown here is derived from an EMBL/GenBank/DDBJ whole genome shotgun (WGS) entry which is preliminary data.</text>
</comment>
<dbReference type="Gene3D" id="3.40.50.720">
    <property type="entry name" value="NAD(P)-binding Rossmann-like Domain"/>
    <property type="match status" value="1"/>
</dbReference>
<evidence type="ECO:0008006" key="6">
    <source>
        <dbReference type="Google" id="ProtNLM"/>
    </source>
</evidence>
<evidence type="ECO:0000256" key="2">
    <source>
        <dbReference type="ARBA" id="ARBA00022857"/>
    </source>
</evidence>
<evidence type="ECO:0000256" key="3">
    <source>
        <dbReference type="ARBA" id="ARBA00023002"/>
    </source>
</evidence>
<evidence type="ECO:0000313" key="5">
    <source>
        <dbReference type="Proteomes" id="UP001642502"/>
    </source>
</evidence>
<accession>A0ABP0DAA2</accession>
<name>A0ABP0DAA2_9PEZI</name>
<dbReference type="InterPro" id="IPR036291">
    <property type="entry name" value="NAD(P)-bd_dom_sf"/>
</dbReference>
<dbReference type="Proteomes" id="UP001642502">
    <property type="component" value="Unassembled WGS sequence"/>
</dbReference>
<dbReference type="InterPro" id="IPR020904">
    <property type="entry name" value="Sc_DH/Rdtase_CS"/>
</dbReference>
<dbReference type="PRINTS" id="PR00081">
    <property type="entry name" value="GDHRDH"/>
</dbReference>
<evidence type="ECO:0000313" key="4">
    <source>
        <dbReference type="EMBL" id="CAK7264267.1"/>
    </source>
</evidence>
<protein>
    <recommendedName>
        <fullName evidence="6">3-oxoacyl-[acyl-carrier protein] reductase</fullName>
    </recommendedName>
</protein>
<dbReference type="PROSITE" id="PS00061">
    <property type="entry name" value="ADH_SHORT"/>
    <property type="match status" value="1"/>
</dbReference>
<sequence>MAAGDYPPIHQVAPASTELRAKGKVVIITGFLVVPKLTCSTGANSLIGIGRAAAHQFAQSGARAVYLCDFVDDHLAAHKADLESRFPDVSIHICKFDAADESAVRNVIRDALSRYERLDVFFANAGISGSQTVFQDEDAKDFMQTLRVNTLGPFLAAKYAAPAMQKTSALKTAAGGSIILVASVAGLRSNAGSTPYSASKAAVISLAQTMAYQLTGTGVRVNALCPGLIETGMTSAMFEAARSRGTQGKIGRLNPMCRAGYADEVARVALFLGSDDASYVNGQAWAVDGGLSAGHPFVPGKLA</sequence>
<dbReference type="SUPFAM" id="SSF51735">
    <property type="entry name" value="NAD(P)-binding Rossmann-fold domains"/>
    <property type="match status" value="1"/>
</dbReference>
<gene>
    <name evidence="4" type="ORF">SEPCBS119000_000901</name>
</gene>
<dbReference type="PANTHER" id="PTHR43180">
    <property type="entry name" value="3-OXOACYL-(ACYL-CARRIER-PROTEIN) REDUCTASE (AFU_ORTHOLOGUE AFUA_6G11210)"/>
    <property type="match status" value="1"/>
</dbReference>
<dbReference type="CDD" id="cd05233">
    <property type="entry name" value="SDR_c"/>
    <property type="match status" value="1"/>
</dbReference>
<keyword evidence="2" id="KW-0521">NADP</keyword>
<keyword evidence="3" id="KW-0560">Oxidoreductase</keyword>
<reference evidence="4 5" key="1">
    <citation type="submission" date="2024-01" db="EMBL/GenBank/DDBJ databases">
        <authorList>
            <person name="Allen C."/>
            <person name="Tagirdzhanova G."/>
        </authorList>
    </citation>
    <scope>NUCLEOTIDE SEQUENCE [LARGE SCALE GENOMIC DNA]</scope>
    <source>
        <strain evidence="4 5">CBS 119000</strain>
    </source>
</reference>
<organism evidence="4 5">
    <name type="scientific">Sporothrix epigloea</name>
    <dbReference type="NCBI Taxonomy" id="1892477"/>
    <lineage>
        <taxon>Eukaryota</taxon>
        <taxon>Fungi</taxon>
        <taxon>Dikarya</taxon>
        <taxon>Ascomycota</taxon>
        <taxon>Pezizomycotina</taxon>
        <taxon>Sordariomycetes</taxon>
        <taxon>Sordariomycetidae</taxon>
        <taxon>Ophiostomatales</taxon>
        <taxon>Ophiostomataceae</taxon>
        <taxon>Sporothrix</taxon>
    </lineage>
</organism>